<sequence length="1361" mass="144757">MAPKKALVEEAPPPGPSRELHFVLKFRMRLKPPAPEPPPQEPPPPSPTAALVEEPSAPGSAGKGGRGKSPPKKPASPTKPMSGKKAVAAAAAAAAAEAAAAALAAELAKPVDPATLQFTLKFTPLTGAEVALGPLKPVKTESPEDAPATPDGAAAPAPGPTSITASPRPSGLIPGPPPPYATVDVEHHAKLVIDEAVVRGLAAQHGFVALSVALASPLPEDGAGPGGAKKPAAGAKSKKDLGPEVPAAPSRLYEAVLMLDASGLLVGDTAARTEWPDKNKGLPRSMEEVTEWMEADLRLLSLPPKATPPPTPPGGKKKPPSATKKKEVPPPEPELKDLPGEPIGLLPPELATQLNPIVISLRKAKSLPAAPATRNQLDAHCAAPALFLRWPPGLPPREQPGLASPWQLPDQPLPPPPPVPNKPPAVAGAPGSAPPTPSPGSAPASASARAPSPSLSPDTVILAGPAGAAMSRVPPSSGRRYILFGQPEIFFAGDFPGGGEEALALARDSPLLVEVHDRTAIPEPPEFPVEETITTTGEAPPDGAAAPPAESEGYVCALARIPLLDLARGYTRFKVAANLAPHTTVRGAASLDWTKRPGNYAEAGSLLKGEVRCAAPLAATRGADPRARVFCRALFLMDYRDSDLFHTLEDVLRKNNAWKLGLTEPAEKISPDQMPPELKAQQQQQSQSPGFSINLGTSSPPRAGGLAPSARGPGLPGPAPGSPNPLSRRESVSPGTMDRMGSLDGAGRRHVLFDSDSESDDEPDEPPTAAEEALDRLCVDIDRISLEMRELQALSTAQLTPEQAKDRELDLLTGWHLVDGRERIVVVEGLAEGAMEIVKGIADWALEDVKPEEGWRRRVVLFNASPSLRTASRLYAPLGADLWIVKLRAPLPKLLGEPGSFATGRVRPDCVQGLRRLGALRSVASWARQAADLSLWPSPAQLQLVDKKFGGELLAADVLGVEANEPDSDDDGGRALGGLLDEARSARSSRSARSRKSSRSRRSGKSARSGKSGKSKGAKSKSNRSRRPSRVPPLDTRNDGYLHMRAEARMRRLQQDFLSLNRDTVRQLESRTGQIKESWREWNPQRTAAEQLLAALASGNIGPEELAAMHANKRWEPPPRPGLISRGDAVTRGWYPHPSPFRWPSPRRPEAYREISNKPSDYRVEELAEPWEEGTLHRGIEFRGGPLPGFGGGAPDFLTAIRGDQTGLFGTDAEYWKTVHLGGVGREAELQATRRAEAEDWRRRLVVADPVMRTVLPQLPLTVAQADKLAPLLKDEPSKKGFKIAHVPPAPINAQLAVPWTDPVSGGTATLSRGKDDKTLFTEPGKDFKHVVAKPKTAVHKVPYANDTSWTASTRDKYYQQ</sequence>
<reference evidence="2" key="1">
    <citation type="journal article" date="2020" name="bioRxiv">
        <title>Comparative genomics of Chlamydomonas.</title>
        <authorList>
            <person name="Craig R.J."/>
            <person name="Hasan A.R."/>
            <person name="Ness R.W."/>
            <person name="Keightley P.D."/>
        </authorList>
    </citation>
    <scope>NUCLEOTIDE SEQUENCE</scope>
    <source>
        <strain evidence="2">CCAP 11/70</strain>
    </source>
</reference>
<dbReference type="PANTHER" id="PTHR33667:SF7">
    <property type="entry name" value="RIKEN CDNA 1810020O05 GENE"/>
    <property type="match status" value="1"/>
</dbReference>
<feature type="region of interest" description="Disordered" evidence="1">
    <location>
        <begin position="221"/>
        <end position="245"/>
    </location>
</feature>
<feature type="compositionally biased region" description="Basic residues" evidence="1">
    <location>
        <begin position="1011"/>
        <end position="1029"/>
    </location>
</feature>
<comment type="caution">
    <text evidence="2">The sequence shown here is derived from an EMBL/GenBank/DDBJ whole genome shotgun (WGS) entry which is preliminary data.</text>
</comment>
<feature type="region of interest" description="Disordered" evidence="1">
    <location>
        <begin position="26"/>
        <end position="92"/>
    </location>
</feature>
<evidence type="ECO:0000256" key="1">
    <source>
        <dbReference type="SAM" id="MobiDB-lite"/>
    </source>
</evidence>
<name>A0A836C2U0_9CHLO</name>
<dbReference type="Proteomes" id="UP000612055">
    <property type="component" value="Unassembled WGS sequence"/>
</dbReference>
<dbReference type="PANTHER" id="PTHR33667">
    <property type="entry name" value="SI:DKEY-57N24.6"/>
    <property type="match status" value="1"/>
</dbReference>
<protein>
    <submittedName>
        <fullName evidence="2">Uncharacterized protein</fullName>
    </submittedName>
</protein>
<proteinExistence type="predicted"/>
<feature type="compositionally biased region" description="Low complexity" evidence="1">
    <location>
        <begin position="441"/>
        <end position="457"/>
    </location>
</feature>
<feature type="region of interest" description="Disordered" evidence="1">
    <location>
        <begin position="137"/>
        <end position="178"/>
    </location>
</feature>
<feature type="region of interest" description="Disordered" evidence="1">
    <location>
        <begin position="667"/>
        <end position="773"/>
    </location>
</feature>
<dbReference type="OrthoDB" id="188352at2759"/>
<organism evidence="2 3">
    <name type="scientific">Edaphochlamys debaryana</name>
    <dbReference type="NCBI Taxonomy" id="47281"/>
    <lineage>
        <taxon>Eukaryota</taxon>
        <taxon>Viridiplantae</taxon>
        <taxon>Chlorophyta</taxon>
        <taxon>core chlorophytes</taxon>
        <taxon>Chlorophyceae</taxon>
        <taxon>CS clade</taxon>
        <taxon>Chlamydomonadales</taxon>
        <taxon>Chlamydomonadales incertae sedis</taxon>
        <taxon>Edaphochlamys</taxon>
    </lineage>
</organism>
<feature type="compositionally biased region" description="Pro residues" evidence="1">
    <location>
        <begin position="32"/>
        <end position="47"/>
    </location>
</feature>
<feature type="region of interest" description="Disordered" evidence="1">
    <location>
        <begin position="301"/>
        <end position="347"/>
    </location>
</feature>
<dbReference type="EMBL" id="JAEHOE010000010">
    <property type="protein sequence ID" value="KAG2498371.1"/>
    <property type="molecule type" value="Genomic_DNA"/>
</dbReference>
<accession>A0A836C2U0</accession>
<feature type="region of interest" description="Disordered" evidence="1">
    <location>
        <begin position="1"/>
        <end position="20"/>
    </location>
</feature>
<gene>
    <name evidence="2" type="ORF">HYH03_003630</name>
</gene>
<feature type="compositionally biased region" description="Acidic residues" evidence="1">
    <location>
        <begin position="755"/>
        <end position="765"/>
    </location>
</feature>
<evidence type="ECO:0000313" key="2">
    <source>
        <dbReference type="EMBL" id="KAG2498371.1"/>
    </source>
</evidence>
<feature type="compositionally biased region" description="Low complexity" evidence="1">
    <location>
        <begin position="698"/>
        <end position="713"/>
    </location>
</feature>
<feature type="compositionally biased region" description="Pro residues" evidence="1">
    <location>
        <begin position="411"/>
        <end position="423"/>
    </location>
</feature>
<feature type="compositionally biased region" description="Low complexity" evidence="1">
    <location>
        <begin position="145"/>
        <end position="173"/>
    </location>
</feature>
<feature type="region of interest" description="Disordered" evidence="1">
    <location>
        <begin position="392"/>
        <end position="459"/>
    </location>
</feature>
<evidence type="ECO:0000313" key="3">
    <source>
        <dbReference type="Proteomes" id="UP000612055"/>
    </source>
</evidence>
<feature type="region of interest" description="Disordered" evidence="1">
    <location>
        <begin position="963"/>
        <end position="1041"/>
    </location>
</feature>
<feature type="compositionally biased region" description="Basic and acidic residues" evidence="1">
    <location>
        <begin position="324"/>
        <end position="339"/>
    </location>
</feature>
<keyword evidence="3" id="KW-1185">Reference proteome</keyword>
<feature type="compositionally biased region" description="Basic residues" evidence="1">
    <location>
        <begin position="990"/>
        <end position="1005"/>
    </location>
</feature>